<evidence type="ECO:0000313" key="2">
    <source>
        <dbReference type="EMBL" id="GGL18427.1"/>
    </source>
</evidence>
<dbReference type="EMBL" id="BMMX01000060">
    <property type="protein sequence ID" value="GGL18427.1"/>
    <property type="molecule type" value="Genomic_DNA"/>
</dbReference>
<protein>
    <submittedName>
        <fullName evidence="2">Uncharacterized protein</fullName>
    </submittedName>
</protein>
<name>A0A8J3C7D2_9ACTN</name>
<dbReference type="RefSeq" id="WP_189082826.1">
    <property type="nucleotide sequence ID" value="NZ_BMMX01000060.1"/>
</dbReference>
<reference evidence="2" key="2">
    <citation type="submission" date="2020-09" db="EMBL/GenBank/DDBJ databases">
        <authorList>
            <person name="Sun Q."/>
            <person name="Zhou Y."/>
        </authorList>
    </citation>
    <scope>NUCLEOTIDE SEQUENCE</scope>
    <source>
        <strain evidence="2">CGMCC 4.7299</strain>
    </source>
</reference>
<dbReference type="AlphaFoldDB" id="A0A8J3C7D2"/>
<sequence length="86" mass="8423">MSLWGALALAPAPSSSHLLLGLAVVAVALLVALVAAAPAALGPVADSRPGRAARDGHVRCPSRLSDPGAPGRPRPRAPAHAAAATL</sequence>
<feature type="region of interest" description="Disordered" evidence="1">
    <location>
        <begin position="45"/>
        <end position="86"/>
    </location>
</feature>
<reference evidence="2" key="1">
    <citation type="journal article" date="2014" name="Int. J. Syst. Evol. Microbiol.">
        <title>Complete genome sequence of Corynebacterium casei LMG S-19264T (=DSM 44701T), isolated from a smear-ripened cheese.</title>
        <authorList>
            <consortium name="US DOE Joint Genome Institute (JGI-PGF)"/>
            <person name="Walter F."/>
            <person name="Albersmeier A."/>
            <person name="Kalinowski J."/>
            <person name="Ruckert C."/>
        </authorList>
    </citation>
    <scope>NUCLEOTIDE SEQUENCE</scope>
    <source>
        <strain evidence="2">CGMCC 4.7299</strain>
    </source>
</reference>
<evidence type="ECO:0000256" key="1">
    <source>
        <dbReference type="SAM" id="MobiDB-lite"/>
    </source>
</evidence>
<evidence type="ECO:0000313" key="3">
    <source>
        <dbReference type="Proteomes" id="UP000656042"/>
    </source>
</evidence>
<accession>A0A8J3C7D2</accession>
<comment type="caution">
    <text evidence="2">The sequence shown here is derived from an EMBL/GenBank/DDBJ whole genome shotgun (WGS) entry which is preliminary data.</text>
</comment>
<keyword evidence="3" id="KW-1185">Reference proteome</keyword>
<gene>
    <name evidence="2" type="ORF">GCM10012284_61330</name>
</gene>
<proteinExistence type="predicted"/>
<feature type="compositionally biased region" description="Basic and acidic residues" evidence="1">
    <location>
        <begin position="48"/>
        <end position="58"/>
    </location>
</feature>
<organism evidence="2 3">
    <name type="scientific">Mangrovihabitans endophyticus</name>
    <dbReference type="NCBI Taxonomy" id="1751298"/>
    <lineage>
        <taxon>Bacteria</taxon>
        <taxon>Bacillati</taxon>
        <taxon>Actinomycetota</taxon>
        <taxon>Actinomycetes</taxon>
        <taxon>Micromonosporales</taxon>
        <taxon>Micromonosporaceae</taxon>
        <taxon>Mangrovihabitans</taxon>
    </lineage>
</organism>
<dbReference type="Proteomes" id="UP000656042">
    <property type="component" value="Unassembled WGS sequence"/>
</dbReference>